<dbReference type="EMBL" id="VSWC01000001">
    <property type="protein sequence ID" value="KAA1118691.1"/>
    <property type="molecule type" value="Genomic_DNA"/>
</dbReference>
<keyword evidence="3" id="KW-1185">Reference proteome</keyword>
<comment type="caution">
    <text evidence="2">The sequence shown here is derived from an EMBL/GenBank/DDBJ whole genome shotgun (WGS) entry which is preliminary data.</text>
</comment>
<proteinExistence type="predicted"/>
<name>A0A5B0QZG5_PUCGR</name>
<feature type="compositionally biased region" description="Basic and acidic residues" evidence="1">
    <location>
        <begin position="58"/>
        <end position="68"/>
    </location>
</feature>
<evidence type="ECO:0000256" key="1">
    <source>
        <dbReference type="SAM" id="MobiDB-lite"/>
    </source>
</evidence>
<organism evidence="2 3">
    <name type="scientific">Puccinia graminis f. sp. tritici</name>
    <dbReference type="NCBI Taxonomy" id="56615"/>
    <lineage>
        <taxon>Eukaryota</taxon>
        <taxon>Fungi</taxon>
        <taxon>Dikarya</taxon>
        <taxon>Basidiomycota</taxon>
        <taxon>Pucciniomycotina</taxon>
        <taxon>Pucciniomycetes</taxon>
        <taxon>Pucciniales</taxon>
        <taxon>Pucciniaceae</taxon>
        <taxon>Puccinia</taxon>
    </lineage>
</organism>
<gene>
    <name evidence="2" type="ORF">PGT21_002344</name>
</gene>
<accession>A0A5B0QZG5</accession>
<feature type="compositionally biased region" description="Polar residues" evidence="1">
    <location>
        <begin position="34"/>
        <end position="57"/>
    </location>
</feature>
<sequence length="182" mass="20385">MFSVLQPTSNNTSSWLLCRERELLELTLQHGIQSGSQPRMLTATEQTSLQKLPSDTRSTVKCDDKLVDEGEDDDNADTSAEENLVQEDEDEKDQISTQTALCGQPLFHMRQSRKTPIRQFAYQCLRDWIARLLCRPGIEDALDQSLTSSPASTGLCPTFTAQKFGLNSRDLMANLSLDDPET</sequence>
<reference evidence="2 3" key="1">
    <citation type="submission" date="2019-05" db="EMBL/GenBank/DDBJ databases">
        <title>Emergence of the Ug99 lineage of the wheat stem rust pathogen through somatic hybridization.</title>
        <authorList>
            <person name="Li F."/>
            <person name="Upadhyaya N.M."/>
            <person name="Sperschneider J."/>
            <person name="Matny O."/>
            <person name="Nguyen-Phuc H."/>
            <person name="Mago R."/>
            <person name="Raley C."/>
            <person name="Miller M.E."/>
            <person name="Silverstein K.A.T."/>
            <person name="Henningsen E."/>
            <person name="Hirsch C.D."/>
            <person name="Visser B."/>
            <person name="Pretorius Z.A."/>
            <person name="Steffenson B.J."/>
            <person name="Schwessinger B."/>
            <person name="Dodds P.N."/>
            <person name="Figueroa M."/>
        </authorList>
    </citation>
    <scope>NUCLEOTIDE SEQUENCE [LARGE SCALE GENOMIC DNA]</scope>
    <source>
        <strain evidence="2">21-0</strain>
    </source>
</reference>
<dbReference type="AlphaFoldDB" id="A0A5B0QZG5"/>
<evidence type="ECO:0000313" key="3">
    <source>
        <dbReference type="Proteomes" id="UP000324748"/>
    </source>
</evidence>
<feature type="compositionally biased region" description="Acidic residues" evidence="1">
    <location>
        <begin position="69"/>
        <end position="92"/>
    </location>
</feature>
<evidence type="ECO:0000313" key="2">
    <source>
        <dbReference type="EMBL" id="KAA1118691.1"/>
    </source>
</evidence>
<protein>
    <submittedName>
        <fullName evidence="2">Uncharacterized protein</fullName>
    </submittedName>
</protein>
<feature type="region of interest" description="Disordered" evidence="1">
    <location>
        <begin position="34"/>
        <end position="93"/>
    </location>
</feature>
<dbReference type="Proteomes" id="UP000324748">
    <property type="component" value="Unassembled WGS sequence"/>
</dbReference>
<dbReference type="OrthoDB" id="3039677at2759"/>